<evidence type="ECO:0000256" key="1">
    <source>
        <dbReference type="ARBA" id="ARBA00022679"/>
    </source>
</evidence>
<proteinExistence type="predicted"/>
<dbReference type="EMBL" id="QGNW01001568">
    <property type="protein sequence ID" value="RVW36578.1"/>
    <property type="molecule type" value="Genomic_DNA"/>
</dbReference>
<dbReference type="Pfam" id="PF00294">
    <property type="entry name" value="PfkB"/>
    <property type="match status" value="1"/>
</dbReference>
<organism evidence="5 6">
    <name type="scientific">Vitis vinifera</name>
    <name type="common">Grape</name>
    <dbReference type="NCBI Taxonomy" id="29760"/>
    <lineage>
        <taxon>Eukaryota</taxon>
        <taxon>Viridiplantae</taxon>
        <taxon>Streptophyta</taxon>
        <taxon>Embryophyta</taxon>
        <taxon>Tracheophyta</taxon>
        <taxon>Spermatophyta</taxon>
        <taxon>Magnoliopsida</taxon>
        <taxon>eudicotyledons</taxon>
        <taxon>Gunneridae</taxon>
        <taxon>Pentapetalae</taxon>
        <taxon>rosids</taxon>
        <taxon>Vitales</taxon>
        <taxon>Vitaceae</taxon>
        <taxon>Viteae</taxon>
        <taxon>Vitis</taxon>
    </lineage>
</organism>
<dbReference type="InterPro" id="IPR011611">
    <property type="entry name" value="PfkB_dom"/>
</dbReference>
<accession>A0A438I9D4</accession>
<keyword evidence="2" id="KW-0418">Kinase</keyword>
<reference evidence="5 6" key="1">
    <citation type="journal article" date="2018" name="PLoS Genet.">
        <title>Population sequencing reveals clonal diversity and ancestral inbreeding in the grapevine cultivar Chardonnay.</title>
        <authorList>
            <person name="Roach M.J."/>
            <person name="Johnson D.L."/>
            <person name="Bohlmann J."/>
            <person name="van Vuuren H.J."/>
            <person name="Jones S.J."/>
            <person name="Pretorius I.S."/>
            <person name="Schmidt S.A."/>
            <person name="Borneman A.R."/>
        </authorList>
    </citation>
    <scope>NUCLEOTIDE SEQUENCE [LARGE SCALE GENOMIC DNA]</scope>
    <source>
        <strain evidence="6">cv. Chardonnay</strain>
        <strain evidence="5">I10V1</strain>
        <tissue evidence="5">Leaf</tissue>
    </source>
</reference>
<evidence type="ECO:0000259" key="3">
    <source>
        <dbReference type="Pfam" id="PF00294"/>
    </source>
</evidence>
<evidence type="ECO:0000256" key="2">
    <source>
        <dbReference type="ARBA" id="ARBA00022777"/>
    </source>
</evidence>
<sequence>MQVHYVPGGVARNIAECMSKLGTKPYMISALGLDMAGTSHGSLTGWDDSTILWV</sequence>
<dbReference type="Gene3D" id="3.40.1190.20">
    <property type="match status" value="1"/>
</dbReference>
<dbReference type="SUPFAM" id="SSF53613">
    <property type="entry name" value="Ribokinase-like"/>
    <property type="match status" value="1"/>
</dbReference>
<dbReference type="Proteomes" id="UP000288805">
    <property type="component" value="Unassembled WGS sequence"/>
</dbReference>
<dbReference type="EMBL" id="QGNW01000130">
    <property type="protein sequence ID" value="RVW93311.1"/>
    <property type="molecule type" value="Genomic_DNA"/>
</dbReference>
<dbReference type="AlphaFoldDB" id="A0A438I9D4"/>
<feature type="domain" description="Carbohydrate kinase PfkB" evidence="3">
    <location>
        <begin position="2"/>
        <end position="40"/>
    </location>
</feature>
<dbReference type="InterPro" id="IPR029056">
    <property type="entry name" value="Ribokinase-like"/>
</dbReference>
<evidence type="ECO:0000313" key="5">
    <source>
        <dbReference type="EMBL" id="RVW93311.1"/>
    </source>
</evidence>
<dbReference type="PROSITE" id="PS00583">
    <property type="entry name" value="PFKB_KINASES_1"/>
    <property type="match status" value="1"/>
</dbReference>
<comment type="caution">
    <text evidence="5">The sequence shown here is derived from an EMBL/GenBank/DDBJ whole genome shotgun (WGS) entry which is preliminary data.</text>
</comment>
<evidence type="ECO:0000313" key="4">
    <source>
        <dbReference type="EMBL" id="RVW36578.1"/>
    </source>
</evidence>
<dbReference type="InterPro" id="IPR002173">
    <property type="entry name" value="Carboh/pur_kinase_PfkB_CS"/>
</dbReference>
<dbReference type="GO" id="GO:0016301">
    <property type="term" value="F:kinase activity"/>
    <property type="evidence" value="ECO:0007669"/>
    <property type="project" value="UniProtKB-KW"/>
</dbReference>
<gene>
    <name evidence="5" type="ORF">CK203_022329</name>
    <name evidence="4" type="ORF">CK203_072802</name>
</gene>
<protein>
    <recommendedName>
        <fullName evidence="3">Carbohydrate kinase PfkB domain-containing protein</fullName>
    </recommendedName>
</protein>
<evidence type="ECO:0000313" key="6">
    <source>
        <dbReference type="Proteomes" id="UP000288805"/>
    </source>
</evidence>
<name>A0A438I9D4_VITVI</name>
<keyword evidence="1" id="KW-0808">Transferase</keyword>